<gene>
    <name evidence="3" type="ORF">H9746_03470</name>
</gene>
<dbReference type="Gene3D" id="3.30.2400.10">
    <property type="entry name" value="Major capsid protein gp5"/>
    <property type="match status" value="1"/>
</dbReference>
<comment type="subcellular location">
    <subcellularLocation>
        <location evidence="1">Virion</location>
    </subcellularLocation>
</comment>
<evidence type="ECO:0000259" key="2">
    <source>
        <dbReference type="Pfam" id="PF05065"/>
    </source>
</evidence>
<reference evidence="3" key="1">
    <citation type="journal article" date="2021" name="PeerJ">
        <title>Extensive microbial diversity within the chicken gut microbiome revealed by metagenomics and culture.</title>
        <authorList>
            <person name="Gilroy R."/>
            <person name="Ravi A."/>
            <person name="Getino M."/>
            <person name="Pursley I."/>
            <person name="Horton D.L."/>
            <person name="Alikhan N.F."/>
            <person name="Baker D."/>
            <person name="Gharbi K."/>
            <person name="Hall N."/>
            <person name="Watson M."/>
            <person name="Adriaenssens E.M."/>
            <person name="Foster-Nyarko E."/>
            <person name="Jarju S."/>
            <person name="Secka A."/>
            <person name="Antonio M."/>
            <person name="Oren A."/>
            <person name="Chaudhuri R.R."/>
            <person name="La Ragione R."/>
            <person name="Hildebrand F."/>
            <person name="Pallen M.J."/>
        </authorList>
    </citation>
    <scope>NUCLEOTIDE SEQUENCE</scope>
    <source>
        <strain evidence="3">CHK193-4272</strain>
    </source>
</reference>
<reference evidence="3" key="2">
    <citation type="submission" date="2021-04" db="EMBL/GenBank/DDBJ databases">
        <authorList>
            <person name="Gilroy R."/>
        </authorList>
    </citation>
    <scope>NUCLEOTIDE SEQUENCE</scope>
    <source>
        <strain evidence="3">CHK193-4272</strain>
    </source>
</reference>
<evidence type="ECO:0000313" key="4">
    <source>
        <dbReference type="Proteomes" id="UP000886808"/>
    </source>
</evidence>
<dbReference type="InterPro" id="IPR054612">
    <property type="entry name" value="Phage_capsid-like_C"/>
</dbReference>
<organism evidence="3 4">
    <name type="scientific">Candidatus Butyricicoccus avistercoris</name>
    <dbReference type="NCBI Taxonomy" id="2838518"/>
    <lineage>
        <taxon>Bacteria</taxon>
        <taxon>Bacillati</taxon>
        <taxon>Bacillota</taxon>
        <taxon>Clostridia</taxon>
        <taxon>Eubacteriales</taxon>
        <taxon>Butyricicoccaceae</taxon>
        <taxon>Butyricicoccus</taxon>
    </lineage>
</organism>
<dbReference type="Gene3D" id="3.30.2320.10">
    <property type="entry name" value="hypothetical protein PF0899 domain"/>
    <property type="match status" value="1"/>
</dbReference>
<dbReference type="Proteomes" id="UP000886808">
    <property type="component" value="Unassembled WGS sequence"/>
</dbReference>
<name>A0A9D1PH00_9FIRM</name>
<evidence type="ECO:0000313" key="3">
    <source>
        <dbReference type="EMBL" id="HIV61894.1"/>
    </source>
</evidence>
<feature type="domain" description="Phage capsid-like C-terminal" evidence="2">
    <location>
        <begin position="129"/>
        <end position="394"/>
    </location>
</feature>
<dbReference type="InterPro" id="IPR024455">
    <property type="entry name" value="Phage_capsid"/>
</dbReference>
<evidence type="ECO:0000256" key="1">
    <source>
        <dbReference type="ARBA" id="ARBA00004328"/>
    </source>
</evidence>
<proteinExistence type="predicted"/>
<comment type="caution">
    <text evidence="3">The sequence shown here is derived from an EMBL/GenBank/DDBJ whole genome shotgun (WGS) entry which is preliminary data.</text>
</comment>
<dbReference type="EMBL" id="DXIE01000026">
    <property type="protein sequence ID" value="HIV61894.1"/>
    <property type="molecule type" value="Genomic_DNA"/>
</dbReference>
<accession>A0A9D1PH00</accession>
<dbReference type="NCBIfam" id="TIGR01554">
    <property type="entry name" value="major_cap_HK97"/>
    <property type="match status" value="1"/>
</dbReference>
<dbReference type="SUPFAM" id="SSF56563">
    <property type="entry name" value="Major capsid protein gp5"/>
    <property type="match status" value="1"/>
</dbReference>
<sequence length="400" mass="43302">MKKKLLNLLNQKKAIIDRMKAADEAKDQAAFDTAQTELTNLDNEITRVKAIVDAEDSVPEPDEALPTNNGGTYANAANHSKNSNECIRAFCACIRAGARNDRQALTENMDIVTRAVRNEGMVEGTPADGGLLVPKDVQTMINEQMRALSPLSDLFTVETVTSNTGSRVRDTSPTTGFTKIAENSNINKDDKPTFANVEYNVQKYALIVPVSNDLLADTDQNLLAYLSRWLGKKAVITENSLLLGLLKTLDGSATAITVADAIKNLKTMKNKNLDPAFIAGMSYITNQDGFNFLDTLTDNDGRPLLQPNVAAGTGYMFAGKPIHVLSNSHLASADTTPIYMGDFKQFGTLFRRAIMSIKSTDVGGNAWGNDTTEVRAITRLDAQKFDDKAAVAGKITVGDA</sequence>
<protein>
    <submittedName>
        <fullName evidence="3">Phage major capsid protein</fullName>
    </submittedName>
</protein>
<dbReference type="Pfam" id="PF05065">
    <property type="entry name" value="Phage_capsid"/>
    <property type="match status" value="1"/>
</dbReference>
<dbReference type="AlphaFoldDB" id="A0A9D1PH00"/>